<keyword evidence="2" id="KW-0436">Ligase</keyword>
<feature type="binding site" evidence="2">
    <location>
        <position position="102"/>
    </location>
    <ligand>
        <name>ATP</name>
        <dbReference type="ChEBI" id="CHEBI:30616"/>
    </ligand>
</feature>
<keyword evidence="2" id="KW-0547">Nucleotide-binding</keyword>
<comment type="caution">
    <text evidence="2">Lacks conserved residue(s) required for the propagation of feature annotation.</text>
</comment>
<comment type="caution">
    <text evidence="3">The sequence shown here is derived from an EMBL/GenBank/DDBJ whole genome shotgun (WGS) entry which is preliminary data.</text>
</comment>
<dbReference type="NCBIfam" id="NF010191">
    <property type="entry name" value="PRK13670.1"/>
    <property type="match status" value="1"/>
</dbReference>
<keyword evidence="2" id="KW-0963">Cytoplasm</keyword>
<organism evidence="3 4">
    <name type="scientific">Aequitasia blattaphilus</name>
    <dbReference type="NCBI Taxonomy" id="2949332"/>
    <lineage>
        <taxon>Bacteria</taxon>
        <taxon>Bacillati</taxon>
        <taxon>Bacillota</taxon>
        <taxon>Clostridia</taxon>
        <taxon>Lachnospirales</taxon>
        <taxon>Lachnospiraceae</taxon>
        <taxon>Aequitasia</taxon>
    </lineage>
</organism>
<dbReference type="PANTHER" id="PTHR37825:SF1">
    <property type="entry name" value="TRNA(MET) CYTIDINE ACETATE LIGASE"/>
    <property type="match status" value="1"/>
</dbReference>
<evidence type="ECO:0000256" key="1">
    <source>
        <dbReference type="ARBA" id="ARBA00022694"/>
    </source>
</evidence>
<evidence type="ECO:0000256" key="2">
    <source>
        <dbReference type="HAMAP-Rule" id="MF_01539"/>
    </source>
</evidence>
<feature type="binding site" evidence="2">
    <location>
        <position position="164"/>
    </location>
    <ligand>
        <name>ATP</name>
        <dbReference type="ChEBI" id="CHEBI:30616"/>
    </ligand>
</feature>
<keyword evidence="4" id="KW-1185">Reference proteome</keyword>
<dbReference type="PANTHER" id="PTHR37825">
    <property type="entry name" value="TRNA(MET) CYTIDINE ACETATE LIGASE"/>
    <property type="match status" value="1"/>
</dbReference>
<dbReference type="SUPFAM" id="SSF52374">
    <property type="entry name" value="Nucleotidylyl transferase"/>
    <property type="match status" value="1"/>
</dbReference>
<reference evidence="3 4" key="1">
    <citation type="journal article" date="2022" name="Genome Biol. Evol.">
        <title>Host diet, physiology and behaviors set the stage for Lachnospiraceae cladogenesis.</title>
        <authorList>
            <person name="Vera-Ponce De Leon A."/>
            <person name="Schneider M."/>
            <person name="Jahnes B.C."/>
            <person name="Sadowski V."/>
            <person name="Camuy-Velez L.A."/>
            <person name="Duan J."/>
            <person name="Sabree Z.L."/>
        </authorList>
    </citation>
    <scope>NUCLEOTIDE SEQUENCE [LARGE SCALE GENOMIC DNA]</scope>
    <source>
        <strain evidence="3 4">PAL113</strain>
    </source>
</reference>
<dbReference type="Gene3D" id="3.40.50.620">
    <property type="entry name" value="HUPs"/>
    <property type="match status" value="1"/>
</dbReference>
<keyword evidence="2" id="KW-0067">ATP-binding</keyword>
<dbReference type="InterPro" id="IPR014729">
    <property type="entry name" value="Rossmann-like_a/b/a_fold"/>
</dbReference>
<sequence length="402" mass="45490">MKTVGLITEYNPFHKGHLYHIQKAKEVTGADEVVVIMSGDFVQRGAPALMPKHLRAQMALKCGASLVLELPLLFATGSAELFAQGAVTILDKLGIVDVLCFGSETGNYSRLEKTARILLDEPKEYRQVLKEKLREGNTFPKSMQYALAACFPEESFGVKQFSSNDILGIEYSKALLSLNSSMKGVAIKREDSNYHDEDLSPIYSSATAIRKLFKEGYPVEIENHIPPELYSIFRDAYNIRYPVFLDDFSLLLKTKLLRETKESLISYLDVSTELANRILNKRDSFTNFSGFSMLLKTKEMTYSRISRCLIHILLDIKKNMLSVSLETLIDAVRVLGFRKDSQELLRRIKEAGNISLVTKINSENNSNLISQDIAASDYYENVVSYKFQKKMLREPSQSMVLL</sequence>
<evidence type="ECO:0000313" key="3">
    <source>
        <dbReference type="EMBL" id="MCP1101649.1"/>
    </source>
</evidence>
<evidence type="ECO:0000313" key="4">
    <source>
        <dbReference type="Proteomes" id="UP001523566"/>
    </source>
</evidence>
<comment type="function">
    <text evidence="2">Catalyzes the formation of N(4)-acetylcytidine (ac(4)C) at the wobble position of elongator tRNA(Met), using acetate and ATP as substrates. First activates an acetate ion to form acetyladenylate (Ac-AMP) and then transfers the acetyl group to tRNA to form ac(4)C34.</text>
</comment>
<feature type="binding site" evidence="2">
    <location>
        <begin position="7"/>
        <end position="20"/>
    </location>
    <ligand>
        <name>ATP</name>
        <dbReference type="ChEBI" id="CHEBI:30616"/>
    </ligand>
</feature>
<comment type="subcellular location">
    <subcellularLocation>
        <location evidence="2">Cytoplasm</location>
    </subcellularLocation>
</comment>
<proteinExistence type="inferred from homology"/>
<comment type="similarity">
    <text evidence="2">Belongs to the TmcAL family.</text>
</comment>
<dbReference type="Pfam" id="PF05636">
    <property type="entry name" value="HIGH_NTase1"/>
    <property type="match status" value="1"/>
</dbReference>
<name>A0ABT1E7Q1_9FIRM</name>
<feature type="binding site" evidence="2">
    <location>
        <position position="189"/>
    </location>
    <ligand>
        <name>ATP</name>
        <dbReference type="ChEBI" id="CHEBI:30616"/>
    </ligand>
</feature>
<dbReference type="InterPro" id="IPR008513">
    <property type="entry name" value="tRNA(Met)_cyd_acetate_ligase"/>
</dbReference>
<accession>A0ABT1E7Q1</accession>
<dbReference type="Proteomes" id="UP001523566">
    <property type="component" value="Unassembled WGS sequence"/>
</dbReference>
<dbReference type="EMBL" id="JAMZFW010000004">
    <property type="protein sequence ID" value="MCP1101649.1"/>
    <property type="molecule type" value="Genomic_DNA"/>
</dbReference>
<dbReference type="HAMAP" id="MF_01539">
    <property type="entry name" value="TmcAL"/>
    <property type="match status" value="1"/>
</dbReference>
<keyword evidence="1 2" id="KW-0819">tRNA processing</keyword>
<dbReference type="RefSeq" id="WP_262065434.1">
    <property type="nucleotide sequence ID" value="NZ_JAMXOD010000004.1"/>
</dbReference>
<gene>
    <name evidence="2" type="primary">tmcAL</name>
    <name evidence="3" type="ORF">NK125_04375</name>
</gene>
<dbReference type="EC" id="6.3.4.-" evidence="2"/>
<protein>
    <recommendedName>
        <fullName evidence="2">tRNA(Met) cytidine acetate ligase</fullName>
        <ecNumber evidence="2">6.3.4.-</ecNumber>
    </recommendedName>
</protein>
<keyword evidence="2" id="KW-0694">RNA-binding</keyword>
<keyword evidence="2" id="KW-0820">tRNA-binding</keyword>
<comment type="catalytic activity">
    <reaction evidence="2">
        <text>cytidine(34) in elongator tRNA(Met) + acetate + ATP = N(4)-acetylcytidine(34) in elongator tRNA(Met) + AMP + diphosphate</text>
        <dbReference type="Rhea" id="RHEA:58144"/>
        <dbReference type="Rhea" id="RHEA-COMP:10693"/>
        <dbReference type="Rhea" id="RHEA-COMP:10694"/>
        <dbReference type="ChEBI" id="CHEBI:30089"/>
        <dbReference type="ChEBI" id="CHEBI:30616"/>
        <dbReference type="ChEBI" id="CHEBI:33019"/>
        <dbReference type="ChEBI" id="CHEBI:74900"/>
        <dbReference type="ChEBI" id="CHEBI:82748"/>
        <dbReference type="ChEBI" id="CHEBI:456215"/>
    </reaction>
</comment>